<reference evidence="2" key="1">
    <citation type="submission" date="2023-06" db="EMBL/GenBank/DDBJ databases">
        <authorList>
            <consortium name="Lawrence Berkeley National Laboratory"/>
            <person name="Ahrendt S."/>
            <person name="Sahu N."/>
            <person name="Indic B."/>
            <person name="Wong-Bajracharya J."/>
            <person name="Merenyi Z."/>
            <person name="Ke H.-M."/>
            <person name="Monk M."/>
            <person name="Kocsube S."/>
            <person name="Drula E."/>
            <person name="Lipzen A."/>
            <person name="Balint B."/>
            <person name="Henrissat B."/>
            <person name="Andreopoulos B."/>
            <person name="Martin F.M."/>
            <person name="Harder C.B."/>
            <person name="Rigling D."/>
            <person name="Ford K.L."/>
            <person name="Foster G.D."/>
            <person name="Pangilinan J."/>
            <person name="Papanicolaou A."/>
            <person name="Barry K."/>
            <person name="LaButti K."/>
            <person name="Viragh M."/>
            <person name="Koriabine M."/>
            <person name="Yan M."/>
            <person name="Riley R."/>
            <person name="Champramary S."/>
            <person name="Plett K.L."/>
            <person name="Tsai I.J."/>
            <person name="Slot J."/>
            <person name="Sipos G."/>
            <person name="Plett J."/>
            <person name="Nagy L.G."/>
            <person name="Grigoriev I.V."/>
        </authorList>
    </citation>
    <scope>NUCLEOTIDE SEQUENCE</scope>
    <source>
        <strain evidence="2">ICMP 16352</strain>
    </source>
</reference>
<dbReference type="EMBL" id="JAUEPR010000009">
    <property type="protein sequence ID" value="KAK0480592.1"/>
    <property type="molecule type" value="Genomic_DNA"/>
</dbReference>
<organism evidence="2 3">
    <name type="scientific">Armillaria novae-zelandiae</name>
    <dbReference type="NCBI Taxonomy" id="153914"/>
    <lineage>
        <taxon>Eukaryota</taxon>
        <taxon>Fungi</taxon>
        <taxon>Dikarya</taxon>
        <taxon>Basidiomycota</taxon>
        <taxon>Agaricomycotina</taxon>
        <taxon>Agaricomycetes</taxon>
        <taxon>Agaricomycetidae</taxon>
        <taxon>Agaricales</taxon>
        <taxon>Marasmiineae</taxon>
        <taxon>Physalacriaceae</taxon>
        <taxon>Armillaria</taxon>
    </lineage>
</organism>
<dbReference type="Proteomes" id="UP001175227">
    <property type="component" value="Unassembled WGS sequence"/>
</dbReference>
<proteinExistence type="predicted"/>
<protein>
    <submittedName>
        <fullName evidence="2">Uncharacterized protein</fullName>
    </submittedName>
</protein>
<keyword evidence="3" id="KW-1185">Reference proteome</keyword>
<gene>
    <name evidence="2" type="ORF">IW261DRAFT_1473445</name>
</gene>
<feature type="chain" id="PRO_5041358908" evidence="1">
    <location>
        <begin position="24"/>
        <end position="78"/>
    </location>
</feature>
<dbReference type="AlphaFoldDB" id="A0AA39PAG6"/>
<evidence type="ECO:0000313" key="2">
    <source>
        <dbReference type="EMBL" id="KAK0480592.1"/>
    </source>
</evidence>
<evidence type="ECO:0000256" key="1">
    <source>
        <dbReference type="SAM" id="SignalP"/>
    </source>
</evidence>
<keyword evidence="1" id="KW-0732">Signal</keyword>
<feature type="signal peptide" evidence="1">
    <location>
        <begin position="1"/>
        <end position="23"/>
    </location>
</feature>
<name>A0AA39PAG6_9AGAR</name>
<comment type="caution">
    <text evidence="2">The sequence shown here is derived from an EMBL/GenBank/DDBJ whole genome shotgun (WGS) entry which is preliminary data.</text>
</comment>
<sequence>MIASTGSALIVLIKLLLSYSSETFRTDGTGKVMDKMKAQEDRDCEGGMPLKNSTTYRRILRYDQVKISEITFSNLRCT</sequence>
<evidence type="ECO:0000313" key="3">
    <source>
        <dbReference type="Proteomes" id="UP001175227"/>
    </source>
</evidence>
<accession>A0AA39PAG6</accession>